<feature type="signal peptide" evidence="1">
    <location>
        <begin position="1"/>
        <end position="21"/>
    </location>
</feature>
<dbReference type="InterPro" id="IPR011467">
    <property type="entry name" value="DUF1573"/>
</dbReference>
<keyword evidence="1" id="KW-0732">Signal</keyword>
<protein>
    <submittedName>
        <fullName evidence="2">DUF1573 domain-containing protein</fullName>
    </submittedName>
</protein>
<evidence type="ECO:0000313" key="2">
    <source>
        <dbReference type="EMBL" id="MCV9386142.1"/>
    </source>
</evidence>
<sequence length="360" mass="40207">MNKVTFLSFLILSALSVSVLAQPKIELIETTYDFGQVKEEDGPILHEFEFENVGDAPLIISHVKASCGCTTPNWTKDPVAPGERGYVRAQYNPMNRPGSFSKSLRINTNGQPPVVYAYIKGSVIPRVRTIEEKLPTKIGMLRVQSNNINLGRITDEKPVKSQLELYNDSETDTLVFLDKYEGPEFIVVEYDTMVLPPKTKASAWVTYDPSHEDHLGMQSFGLSLFTEEAEDSRKNLNLRASVREYFPPMTDVERSNAAQLSINNKLQNVGKVQAGETVKVEYELVNTGKKNLNIRKVDANCSCLVADLSDYDIKPGKSAKLKVTFDTSNRRGGQNKTVYIYSSDPQNPTQVVTIRASVQN</sequence>
<dbReference type="EMBL" id="JAOYOD010000001">
    <property type="protein sequence ID" value="MCV9386142.1"/>
    <property type="molecule type" value="Genomic_DNA"/>
</dbReference>
<dbReference type="Proteomes" id="UP001300692">
    <property type="component" value="Unassembled WGS sequence"/>
</dbReference>
<name>A0ABT3CR46_9BACT</name>
<comment type="caution">
    <text evidence="2">The sequence shown here is derived from an EMBL/GenBank/DDBJ whole genome shotgun (WGS) entry which is preliminary data.</text>
</comment>
<dbReference type="Pfam" id="PF07610">
    <property type="entry name" value="DUF1573"/>
    <property type="match status" value="2"/>
</dbReference>
<proteinExistence type="predicted"/>
<reference evidence="2 3" key="1">
    <citation type="submission" date="2022-10" db="EMBL/GenBank/DDBJ databases">
        <title>Comparative genomics and taxonomic characterization of three novel marine species of genus Reichenbachiella exhibiting antioxidant and polysaccharide degradation activities.</title>
        <authorList>
            <person name="Muhammad N."/>
            <person name="Lee Y.-J."/>
            <person name="Ko J."/>
            <person name="Kim S.-G."/>
        </authorList>
    </citation>
    <scope>NUCLEOTIDE SEQUENCE [LARGE SCALE GENOMIC DNA]</scope>
    <source>
        <strain evidence="2 3">ABR2-5</strain>
    </source>
</reference>
<dbReference type="Gene3D" id="2.60.40.10">
    <property type="entry name" value="Immunoglobulins"/>
    <property type="match status" value="2"/>
</dbReference>
<feature type="chain" id="PRO_5046036782" evidence="1">
    <location>
        <begin position="22"/>
        <end position="360"/>
    </location>
</feature>
<organism evidence="2 3">
    <name type="scientific">Reichenbachiella ulvae</name>
    <dbReference type="NCBI Taxonomy" id="2980104"/>
    <lineage>
        <taxon>Bacteria</taxon>
        <taxon>Pseudomonadati</taxon>
        <taxon>Bacteroidota</taxon>
        <taxon>Cytophagia</taxon>
        <taxon>Cytophagales</taxon>
        <taxon>Reichenbachiellaceae</taxon>
        <taxon>Reichenbachiella</taxon>
    </lineage>
</organism>
<accession>A0ABT3CR46</accession>
<dbReference type="PANTHER" id="PTHR37833">
    <property type="entry name" value="LIPOPROTEIN-RELATED"/>
    <property type="match status" value="1"/>
</dbReference>
<evidence type="ECO:0000313" key="3">
    <source>
        <dbReference type="Proteomes" id="UP001300692"/>
    </source>
</evidence>
<dbReference type="RefSeq" id="WP_264136927.1">
    <property type="nucleotide sequence ID" value="NZ_JAOYOD010000001.1"/>
</dbReference>
<dbReference type="PANTHER" id="PTHR37833:SF1">
    <property type="entry name" value="SIGNAL PEPTIDE PROTEIN"/>
    <property type="match status" value="1"/>
</dbReference>
<gene>
    <name evidence="2" type="ORF">N7U62_05675</name>
</gene>
<evidence type="ECO:0000256" key="1">
    <source>
        <dbReference type="SAM" id="SignalP"/>
    </source>
</evidence>
<keyword evidence="3" id="KW-1185">Reference proteome</keyword>
<dbReference type="InterPro" id="IPR013783">
    <property type="entry name" value="Ig-like_fold"/>
</dbReference>